<proteinExistence type="predicted"/>
<organism evidence="1 2">
    <name type="scientific">Panagrolaimus sp. PS1159</name>
    <dbReference type="NCBI Taxonomy" id="55785"/>
    <lineage>
        <taxon>Eukaryota</taxon>
        <taxon>Metazoa</taxon>
        <taxon>Ecdysozoa</taxon>
        <taxon>Nematoda</taxon>
        <taxon>Chromadorea</taxon>
        <taxon>Rhabditida</taxon>
        <taxon>Tylenchina</taxon>
        <taxon>Panagrolaimomorpha</taxon>
        <taxon>Panagrolaimoidea</taxon>
        <taxon>Panagrolaimidae</taxon>
        <taxon>Panagrolaimus</taxon>
    </lineage>
</organism>
<evidence type="ECO:0000313" key="2">
    <source>
        <dbReference type="WBParaSite" id="PS1159_v2.g22722.t1"/>
    </source>
</evidence>
<dbReference type="Proteomes" id="UP000887580">
    <property type="component" value="Unplaced"/>
</dbReference>
<evidence type="ECO:0000313" key="1">
    <source>
        <dbReference type="Proteomes" id="UP000887580"/>
    </source>
</evidence>
<reference evidence="2" key="1">
    <citation type="submission" date="2022-11" db="UniProtKB">
        <authorList>
            <consortium name="WormBaseParasite"/>
        </authorList>
    </citation>
    <scope>IDENTIFICATION</scope>
</reference>
<name>A0AC35G134_9BILA</name>
<accession>A0AC35G134</accession>
<protein>
    <submittedName>
        <fullName evidence="2">SANTA domain-containing protein</fullName>
    </submittedName>
</protein>
<sequence>MAQVRRLKEWRPCFGKSSNVMVQGYLQGDNTKRLWRTSIIEYLENPKTLVTKGGGKYILVGSINKKACIEIGFPLHVIEQFVDGFPDDWRDILVTQYNNLAQKTFTTTTRNDIDHDFDHFTPPKPKKKPTKAVVPYKTTPNTVARTKSGRVVKPRTATWANQSIVYDNNGSVVEVRNPITTTRQSKKVNQNLGNLCNSLGVDTPEASQVSEKSINTPPRRSVEKPKLKKKRQQNNLVGYSDSEYDSIDEESSDGLELLETGNTPIQDEEKQVPIKSEKVRKKRTATNTATKNAQAKKGKKNEPVCKGLSLKKARQQTVTPPLVDFDDHPIVEFPESDKENDAPKKWTVKEKDKFLQLLKISNPVNDYDWERFHATNKTDRTIDEMKEKAKELKWKPSRVRSTEENSHQINEITARPGTVAHIMQANKVNQNYLAAKNKNAAADEHVRQLRDANYTPIHINDSIMSMIRTPENPRKQRGGFNPTFDINLDGSSLNESSILSSSSPSFIIPQDEQSRRREQAFGLKVLKKTNRTTRTRTHGQNSTVFTDTITTTTNFIVPQFPINKPSTNFAKVEEEYDSENEEEEENEMDDSALDDDY</sequence>
<dbReference type="WBParaSite" id="PS1159_v2.g22722.t1">
    <property type="protein sequence ID" value="PS1159_v2.g22722.t1"/>
    <property type="gene ID" value="PS1159_v2.g22722"/>
</dbReference>